<dbReference type="PaxDb" id="6945-B7PJZ6"/>
<reference evidence="1 3" key="1">
    <citation type="submission" date="2008-03" db="EMBL/GenBank/DDBJ databases">
        <title>Annotation of Ixodes scapularis.</title>
        <authorList>
            <consortium name="Ixodes scapularis Genome Project Consortium"/>
            <person name="Caler E."/>
            <person name="Hannick L.I."/>
            <person name="Bidwell S."/>
            <person name="Joardar V."/>
            <person name="Thiagarajan M."/>
            <person name="Amedeo P."/>
            <person name="Galinsky K.J."/>
            <person name="Schobel S."/>
            <person name="Inman J."/>
            <person name="Hostetler J."/>
            <person name="Miller J."/>
            <person name="Hammond M."/>
            <person name="Megy K."/>
            <person name="Lawson D."/>
            <person name="Kodira C."/>
            <person name="Sutton G."/>
            <person name="Meyer J."/>
            <person name="Hill C.A."/>
            <person name="Birren B."/>
            <person name="Nene V."/>
            <person name="Collins F."/>
            <person name="Alarcon-Chaidez F."/>
            <person name="Wikel S."/>
            <person name="Strausberg R."/>
        </authorList>
    </citation>
    <scope>NUCLEOTIDE SEQUENCE [LARGE SCALE GENOMIC DNA]</scope>
    <source>
        <strain evidence="3">Wikel</strain>
        <strain evidence="1">Wikel colony</strain>
    </source>
</reference>
<dbReference type="InParanoid" id="B7PJZ6"/>
<dbReference type="AlphaFoldDB" id="B7PJZ6"/>
<gene>
    <name evidence="1" type="ORF">IscW_ISCW003603</name>
</gene>
<dbReference type="HOGENOM" id="CLU_2944242_0_0_1"/>
<evidence type="ECO:0000313" key="1">
    <source>
        <dbReference type="EMBL" id="EEC06918.1"/>
    </source>
</evidence>
<protein>
    <submittedName>
        <fullName evidence="1 2">Uncharacterized protein</fullName>
    </submittedName>
</protein>
<sequence length="60" mass="6928">MGRRRGFARPAIGFWVAGHRQQCTQSARRVTLLVGVAFRRRRTWQKFLECLFFGESGSAI</sequence>
<reference evidence="2" key="2">
    <citation type="submission" date="2020-05" db="UniProtKB">
        <authorList>
            <consortium name="EnsemblMetazoa"/>
        </authorList>
    </citation>
    <scope>IDENTIFICATION</scope>
    <source>
        <strain evidence="2">wikel</strain>
    </source>
</reference>
<proteinExistence type="predicted"/>
<accession>B7PJZ6</accession>
<dbReference type="EMBL" id="DS729379">
    <property type="protein sequence ID" value="EEC06918.1"/>
    <property type="molecule type" value="Genomic_DNA"/>
</dbReference>
<evidence type="ECO:0000313" key="2">
    <source>
        <dbReference type="EnsemblMetazoa" id="ISCW003603-PA"/>
    </source>
</evidence>
<dbReference type="VEuPathDB" id="VectorBase:ISCW003603"/>
<organism>
    <name type="scientific">Ixodes scapularis</name>
    <name type="common">Black-legged tick</name>
    <name type="synonym">Deer tick</name>
    <dbReference type="NCBI Taxonomy" id="6945"/>
    <lineage>
        <taxon>Eukaryota</taxon>
        <taxon>Metazoa</taxon>
        <taxon>Ecdysozoa</taxon>
        <taxon>Arthropoda</taxon>
        <taxon>Chelicerata</taxon>
        <taxon>Arachnida</taxon>
        <taxon>Acari</taxon>
        <taxon>Parasitiformes</taxon>
        <taxon>Ixodida</taxon>
        <taxon>Ixodoidea</taxon>
        <taxon>Ixodidae</taxon>
        <taxon>Ixodinae</taxon>
        <taxon>Ixodes</taxon>
    </lineage>
</organism>
<keyword evidence="3" id="KW-1185">Reference proteome</keyword>
<dbReference type="EnsemblMetazoa" id="ISCW003603-RA">
    <property type="protein sequence ID" value="ISCW003603-PA"/>
    <property type="gene ID" value="ISCW003603"/>
</dbReference>
<dbReference type="EMBL" id="ABJB010566820">
    <property type="status" value="NOT_ANNOTATED_CDS"/>
    <property type="molecule type" value="Genomic_DNA"/>
</dbReference>
<dbReference type="Proteomes" id="UP000001555">
    <property type="component" value="Unassembled WGS sequence"/>
</dbReference>
<evidence type="ECO:0000313" key="3">
    <source>
        <dbReference type="Proteomes" id="UP000001555"/>
    </source>
</evidence>
<dbReference type="VEuPathDB" id="VectorBase:ISCI003603"/>
<name>B7PJZ6_IXOSC</name>